<gene>
    <name evidence="2" type="ORF">B7P43_G02346</name>
</gene>
<comment type="caution">
    <text evidence="2">The sequence shown here is derived from an EMBL/GenBank/DDBJ whole genome shotgun (WGS) entry which is preliminary data.</text>
</comment>
<dbReference type="OrthoDB" id="272624at2759"/>
<protein>
    <submittedName>
        <fullName evidence="2">Uncharacterized protein</fullName>
    </submittedName>
</protein>
<evidence type="ECO:0000313" key="2">
    <source>
        <dbReference type="EMBL" id="PNF19461.1"/>
    </source>
</evidence>
<keyword evidence="3" id="KW-1185">Reference proteome</keyword>
<feature type="compositionally biased region" description="Basic and acidic residues" evidence="1">
    <location>
        <begin position="20"/>
        <end position="34"/>
    </location>
</feature>
<feature type="region of interest" description="Disordered" evidence="1">
    <location>
        <begin position="1"/>
        <end position="61"/>
    </location>
</feature>
<reference evidence="2 3" key="1">
    <citation type="submission" date="2017-12" db="EMBL/GenBank/DDBJ databases">
        <title>Hemimetabolous genomes reveal molecular basis of termite eusociality.</title>
        <authorList>
            <person name="Harrison M.C."/>
            <person name="Jongepier E."/>
            <person name="Robertson H.M."/>
            <person name="Arning N."/>
            <person name="Bitard-Feildel T."/>
            <person name="Chao H."/>
            <person name="Childers C.P."/>
            <person name="Dinh H."/>
            <person name="Doddapaneni H."/>
            <person name="Dugan S."/>
            <person name="Gowin J."/>
            <person name="Greiner C."/>
            <person name="Han Y."/>
            <person name="Hu H."/>
            <person name="Hughes D.S.T."/>
            <person name="Huylmans A.-K."/>
            <person name="Kemena C."/>
            <person name="Kremer L.P.M."/>
            <person name="Lee S.L."/>
            <person name="Lopez-Ezquerra A."/>
            <person name="Mallet L."/>
            <person name="Monroy-Kuhn J.M."/>
            <person name="Moser A."/>
            <person name="Murali S.C."/>
            <person name="Muzny D.M."/>
            <person name="Otani S."/>
            <person name="Piulachs M.-D."/>
            <person name="Poelchau M."/>
            <person name="Qu J."/>
            <person name="Schaub F."/>
            <person name="Wada-Katsumata A."/>
            <person name="Worley K.C."/>
            <person name="Xie Q."/>
            <person name="Ylla G."/>
            <person name="Poulsen M."/>
            <person name="Gibbs R.A."/>
            <person name="Schal C."/>
            <person name="Richards S."/>
            <person name="Belles X."/>
            <person name="Korb J."/>
            <person name="Bornberg-Bauer E."/>
        </authorList>
    </citation>
    <scope>NUCLEOTIDE SEQUENCE [LARGE SCALE GENOMIC DNA]</scope>
    <source>
        <tissue evidence="2">Whole body</tissue>
    </source>
</reference>
<proteinExistence type="predicted"/>
<name>A0A2J7PT00_9NEOP</name>
<evidence type="ECO:0000313" key="3">
    <source>
        <dbReference type="Proteomes" id="UP000235965"/>
    </source>
</evidence>
<evidence type="ECO:0000256" key="1">
    <source>
        <dbReference type="SAM" id="MobiDB-lite"/>
    </source>
</evidence>
<dbReference type="EMBL" id="NEVH01021921">
    <property type="protein sequence ID" value="PNF19461.1"/>
    <property type="molecule type" value="Genomic_DNA"/>
</dbReference>
<feature type="compositionally biased region" description="Polar residues" evidence="1">
    <location>
        <begin position="138"/>
        <end position="150"/>
    </location>
</feature>
<organism evidence="2 3">
    <name type="scientific">Cryptotermes secundus</name>
    <dbReference type="NCBI Taxonomy" id="105785"/>
    <lineage>
        <taxon>Eukaryota</taxon>
        <taxon>Metazoa</taxon>
        <taxon>Ecdysozoa</taxon>
        <taxon>Arthropoda</taxon>
        <taxon>Hexapoda</taxon>
        <taxon>Insecta</taxon>
        <taxon>Pterygota</taxon>
        <taxon>Neoptera</taxon>
        <taxon>Polyneoptera</taxon>
        <taxon>Dictyoptera</taxon>
        <taxon>Blattodea</taxon>
        <taxon>Blattoidea</taxon>
        <taxon>Termitoidae</taxon>
        <taxon>Kalotermitidae</taxon>
        <taxon>Cryptotermitinae</taxon>
        <taxon>Cryptotermes</taxon>
    </lineage>
</organism>
<dbReference type="Proteomes" id="UP000235965">
    <property type="component" value="Unassembled WGS sequence"/>
</dbReference>
<sequence>MKARKGFVCRSMDPGDTGDLPEKKKQGDKRRDDEGNVSAEQPHKTGGGSCSSLSSSSDDENELEYYYKKDLKFRTENYPLNRSIKSDNSNEASDDTAELKYLSKSPKPTRSGRIPQQRKHSETEDYITLGKKRKRKSSNLVGSENISKPGTESKVLPLEDLTNVEPGSLVVIATQSPTNPAHHVYKVFMVAPKPVGLQSPAATVSPETVPLSPTSPFSVTSNIPNSQLHGESQSLVSGGNLCVSV</sequence>
<accession>A0A2J7PT00</accession>
<feature type="region of interest" description="Disordered" evidence="1">
    <location>
        <begin position="77"/>
        <end position="154"/>
    </location>
</feature>
<dbReference type="AlphaFoldDB" id="A0A2J7PT00"/>